<reference evidence="9 10" key="1">
    <citation type="journal article" date="2019" name="Int. J. Syst. Evol. Microbiol.">
        <title>The Global Catalogue of Microorganisms (GCM) 10K type strain sequencing project: providing services to taxonomists for standard genome sequencing and annotation.</title>
        <authorList>
            <consortium name="The Broad Institute Genomics Platform"/>
            <consortium name="The Broad Institute Genome Sequencing Center for Infectious Disease"/>
            <person name="Wu L."/>
            <person name="Ma J."/>
        </authorList>
    </citation>
    <scope>NUCLEOTIDE SEQUENCE [LARGE SCALE GENOMIC DNA]</scope>
    <source>
        <strain evidence="9 10">JCM 13250</strain>
    </source>
</reference>
<evidence type="ECO:0000313" key="9">
    <source>
        <dbReference type="EMBL" id="GAA1797469.1"/>
    </source>
</evidence>
<dbReference type="InterPro" id="IPR029055">
    <property type="entry name" value="Ntn_hydrolases_N"/>
</dbReference>
<dbReference type="InterPro" id="IPR016181">
    <property type="entry name" value="Acyl_CoA_acyltransferase"/>
</dbReference>
<keyword evidence="5" id="KW-0378">Hydrolase</keyword>
<evidence type="ECO:0000256" key="2">
    <source>
        <dbReference type="ARBA" id="ARBA00005102"/>
    </source>
</evidence>
<keyword evidence="6" id="KW-0865">Zymogen</keyword>
<dbReference type="Gene3D" id="3.40.630.30">
    <property type="match status" value="1"/>
</dbReference>
<evidence type="ECO:0000256" key="7">
    <source>
        <dbReference type="ARBA" id="ARBA00031122"/>
    </source>
</evidence>
<comment type="similarity">
    <text evidence="3">Belongs to the peptidase S45 family.</text>
</comment>
<feature type="domain" description="Acyltransferase MbtK/IucB-like conserved" evidence="8">
    <location>
        <begin position="708"/>
        <end position="756"/>
    </location>
</feature>
<dbReference type="EMBL" id="BAAALT010000048">
    <property type="protein sequence ID" value="GAA1797469.1"/>
    <property type="molecule type" value="Genomic_DNA"/>
</dbReference>
<evidence type="ECO:0000256" key="1">
    <source>
        <dbReference type="ARBA" id="ARBA00003818"/>
    </source>
</evidence>
<dbReference type="Pfam" id="PF01804">
    <property type="entry name" value="Penicil_amidase"/>
    <property type="match status" value="1"/>
</dbReference>
<dbReference type="InterPro" id="IPR019432">
    <property type="entry name" value="Acyltransferase_MbtK/IucB-like"/>
</dbReference>
<dbReference type="Gene3D" id="2.30.120.10">
    <property type="match status" value="1"/>
</dbReference>
<dbReference type="Gene3D" id="1.10.1400.10">
    <property type="match status" value="1"/>
</dbReference>
<proteinExistence type="inferred from homology"/>
<comment type="pathway">
    <text evidence="2">Siderophore biosynthesis; mycobactin biosynthesis.</text>
</comment>
<gene>
    <name evidence="9" type="ORF">GCM10009682_18870</name>
</gene>
<accession>A0ABN2LRG5</accession>
<dbReference type="SMART" id="SM01006">
    <property type="entry name" value="AlcB"/>
    <property type="match status" value="1"/>
</dbReference>
<dbReference type="InterPro" id="IPR043147">
    <property type="entry name" value="Penicillin_amidase_A-knob"/>
</dbReference>
<evidence type="ECO:0000256" key="4">
    <source>
        <dbReference type="ARBA" id="ARBA00020586"/>
    </source>
</evidence>
<dbReference type="SUPFAM" id="SSF55729">
    <property type="entry name" value="Acyl-CoA N-acyltransferases (Nat)"/>
    <property type="match status" value="1"/>
</dbReference>
<protein>
    <recommendedName>
        <fullName evidence="4">Lysine N-acyltransferase MbtK</fullName>
    </recommendedName>
    <alternativeName>
        <fullName evidence="7">Mycobactin synthase protein K</fullName>
    </alternativeName>
</protein>
<dbReference type="Pfam" id="PF13523">
    <property type="entry name" value="Acetyltransf_8"/>
    <property type="match status" value="1"/>
</dbReference>
<evidence type="ECO:0000256" key="6">
    <source>
        <dbReference type="ARBA" id="ARBA00023145"/>
    </source>
</evidence>
<dbReference type="SUPFAM" id="SSF56235">
    <property type="entry name" value="N-terminal nucleophile aminohydrolases (Ntn hydrolases)"/>
    <property type="match status" value="1"/>
</dbReference>
<comment type="function">
    <text evidence="1">Acyltransferase required for the direct transfer of medium- to long-chain fatty acyl moieties from a carrier protein (MbtL) on to the epsilon-amino group of lysine residue in the mycobactin core.</text>
</comment>
<dbReference type="PANTHER" id="PTHR34218:SF4">
    <property type="entry name" value="ACYL-HOMOSERINE LACTONE ACYLASE QUIP"/>
    <property type="match status" value="1"/>
</dbReference>
<organism evidence="9 10">
    <name type="scientific">Luedemannella flava</name>
    <dbReference type="NCBI Taxonomy" id="349316"/>
    <lineage>
        <taxon>Bacteria</taxon>
        <taxon>Bacillati</taxon>
        <taxon>Actinomycetota</taxon>
        <taxon>Actinomycetes</taxon>
        <taxon>Micromonosporales</taxon>
        <taxon>Micromonosporaceae</taxon>
        <taxon>Luedemannella</taxon>
    </lineage>
</organism>
<evidence type="ECO:0000259" key="8">
    <source>
        <dbReference type="SMART" id="SM01006"/>
    </source>
</evidence>
<keyword evidence="10" id="KW-1185">Reference proteome</keyword>
<dbReference type="PANTHER" id="PTHR34218">
    <property type="entry name" value="PEPTIDASE S45 PENICILLIN AMIDASE"/>
    <property type="match status" value="1"/>
</dbReference>
<dbReference type="InterPro" id="IPR023343">
    <property type="entry name" value="Penicillin_amidase_dom1"/>
</dbReference>
<dbReference type="Gene3D" id="3.60.20.10">
    <property type="entry name" value="Glutamine Phosphoribosylpyrophosphate, subunit 1, domain 1"/>
    <property type="match status" value="1"/>
</dbReference>
<dbReference type="InterPro" id="IPR002692">
    <property type="entry name" value="S45"/>
</dbReference>
<evidence type="ECO:0000256" key="5">
    <source>
        <dbReference type="ARBA" id="ARBA00022801"/>
    </source>
</evidence>
<evidence type="ECO:0000256" key="3">
    <source>
        <dbReference type="ARBA" id="ARBA00006586"/>
    </source>
</evidence>
<sequence>MNRGTIVLDGWGIPHVRGNSADDVAYLQGYSAATDRAWQIQVEKWRSEGRLAEHVGAGELPWDRFSRRARLDDTARRCFARLSPRTRRWIKSYVDGVNAALAGPGPRASEFEALGCAPDRWRPWSPLGVFLVQHVLFGTFPNKLWRAHVTATLGPDAVDLFAFEGPAGSGSNAWAVAGDPGTGRPALIAGDPHRLLELPGIYQQTRLSCPEFDVVGFAFPGVPGLPHFGHAGSVAWAITNAMADYQDLYLEELRRRGDLVEAREPTGWAPVARTVEHIAVRDAHSETVEILETARGPVIDTDRGSGAGLSLRTPARVDGDLGFDALLPLLRARRVDDVAAALRHWVEPVNSVLVADSTGAVRQLVAGRVPVRDERCRREPVPAWDPRFRWAPAVASMPASEVVGVAVHANDRRPGDVAELGADFCPPHRAARIRDLLAEGTPAPIVHVDTHVPNATLRGLLDRLSTWDLSPAAVRLRHRLLAWDRRMAADSADAGAFAAWRAALARRLGAHPALAPLRAPSRYDELFSPWTDPATRIGLALDGVVAGLLRLGVDAAPAGAEALEEVAAGPDPCTWGERHLLHPIHLGVHPAVAAAVAGMREQVRLAGDNDAVLATSSVPGVSDACWRGPVARYVWDLGDRAAGGWVVPFGAAGNAADPHFADQLPLWTSGALVPLPTATVPTDPPPFEEDHAMVFEEQLPGLGRLTLTVLDPASDAGLVHGWVTQRRAAFWGMLDHSVDDVRETYEFVDGLPTHHAFLVRLDDRPIGLFQSYEPDADPVGERYPVKPGDVGMHLLMAPGKRPPSGLTVAVGAALARFLFRDPAATRLVVEPDVRNHLALRRLTLSGFSFDEEIEMPDKRAQLAFLTRERFENLYAAPAESALRSGR</sequence>
<name>A0ABN2LRG5_9ACTN</name>
<comment type="caution">
    <text evidence="9">The sequence shown here is derived from an EMBL/GenBank/DDBJ whole genome shotgun (WGS) entry which is preliminary data.</text>
</comment>
<evidence type="ECO:0000313" key="10">
    <source>
        <dbReference type="Proteomes" id="UP001500218"/>
    </source>
</evidence>
<dbReference type="InterPro" id="IPR043146">
    <property type="entry name" value="Penicillin_amidase_N_B-knob"/>
</dbReference>
<dbReference type="Proteomes" id="UP001500218">
    <property type="component" value="Unassembled WGS sequence"/>
</dbReference>
<dbReference type="Gene3D" id="1.10.439.10">
    <property type="entry name" value="Penicillin Amidohydrolase, domain 1"/>
    <property type="match status" value="1"/>
</dbReference>